<organism evidence="6 7">
    <name type="scientific">Sphagnum troendelagicum</name>
    <dbReference type="NCBI Taxonomy" id="128251"/>
    <lineage>
        <taxon>Eukaryota</taxon>
        <taxon>Viridiplantae</taxon>
        <taxon>Streptophyta</taxon>
        <taxon>Embryophyta</taxon>
        <taxon>Bryophyta</taxon>
        <taxon>Sphagnophytina</taxon>
        <taxon>Sphagnopsida</taxon>
        <taxon>Sphagnales</taxon>
        <taxon>Sphagnaceae</taxon>
        <taxon>Sphagnum</taxon>
    </lineage>
</organism>
<protein>
    <recommendedName>
        <fullName evidence="5">C2 domain-containing protein</fullName>
    </recommendedName>
</protein>
<evidence type="ECO:0000256" key="4">
    <source>
        <dbReference type="SAM" id="MobiDB-lite"/>
    </source>
</evidence>
<dbReference type="SUPFAM" id="SSF49562">
    <property type="entry name" value="C2 domain (Calcium/lipid-binding domain, CaLB)"/>
    <property type="match status" value="1"/>
</dbReference>
<evidence type="ECO:0000256" key="1">
    <source>
        <dbReference type="ARBA" id="ARBA00006545"/>
    </source>
</evidence>
<dbReference type="InterPro" id="IPR001849">
    <property type="entry name" value="PH_domain"/>
</dbReference>
<dbReference type="Pfam" id="PF06101">
    <property type="entry name" value="Vps62"/>
    <property type="match status" value="3"/>
</dbReference>
<name>A0ABP0TMA6_9BRYO</name>
<dbReference type="InterPro" id="IPR009543">
    <property type="entry name" value="VPS13_VAB"/>
</dbReference>
<dbReference type="Pfam" id="PF12624">
    <property type="entry name" value="VPS13_N"/>
    <property type="match status" value="1"/>
</dbReference>
<keyword evidence="2" id="KW-0813">Transport</keyword>
<dbReference type="InterPro" id="IPR035892">
    <property type="entry name" value="C2_domain_sf"/>
</dbReference>
<dbReference type="PANTHER" id="PTHR45523:SF2">
    <property type="entry name" value="OS02G0470600 PROTEIN"/>
    <property type="match status" value="1"/>
</dbReference>
<dbReference type="SMART" id="SM00693">
    <property type="entry name" value="DysFN"/>
    <property type="match status" value="1"/>
</dbReference>
<dbReference type="SMART" id="SM00233">
    <property type="entry name" value="PH"/>
    <property type="match status" value="1"/>
</dbReference>
<dbReference type="InterPro" id="IPR006614">
    <property type="entry name" value="Peroxin/Ferlin"/>
</dbReference>
<dbReference type="PANTHER" id="PTHR45523">
    <property type="entry name" value="TETRATRICOPEPTIDE REPEAT (TPR)-CONTAINING PROTEIN-RELATED"/>
    <property type="match status" value="1"/>
</dbReference>
<dbReference type="InterPro" id="IPR011993">
    <property type="entry name" value="PH-like_dom_sf"/>
</dbReference>
<evidence type="ECO:0000313" key="7">
    <source>
        <dbReference type="Proteomes" id="UP001497512"/>
    </source>
</evidence>
<keyword evidence="3" id="KW-0445">Lipid transport</keyword>
<dbReference type="CDD" id="cd00821">
    <property type="entry name" value="PH"/>
    <property type="match status" value="1"/>
</dbReference>
<gene>
    <name evidence="6" type="ORF">CSSPTR1EN2_LOCUS4992</name>
</gene>
<dbReference type="EMBL" id="OZ019904">
    <property type="protein sequence ID" value="CAK9199549.1"/>
    <property type="molecule type" value="Genomic_DNA"/>
</dbReference>
<dbReference type="PROSITE" id="PS50004">
    <property type="entry name" value="C2"/>
    <property type="match status" value="1"/>
</dbReference>
<dbReference type="InterPro" id="IPR000008">
    <property type="entry name" value="C2_dom"/>
</dbReference>
<feature type="region of interest" description="Disordered" evidence="4">
    <location>
        <begin position="4311"/>
        <end position="4336"/>
    </location>
</feature>
<dbReference type="SMART" id="SM00694">
    <property type="entry name" value="DysFC"/>
    <property type="match status" value="1"/>
</dbReference>
<reference evidence="6" key="1">
    <citation type="submission" date="2024-02" db="EMBL/GenBank/DDBJ databases">
        <authorList>
            <consortium name="ELIXIR-Norway"/>
            <consortium name="Elixir Norway"/>
        </authorList>
    </citation>
    <scope>NUCLEOTIDE SEQUENCE</scope>
</reference>
<dbReference type="SUPFAM" id="SSF50729">
    <property type="entry name" value="PH domain-like"/>
    <property type="match status" value="1"/>
</dbReference>
<feature type="domain" description="C2" evidence="5">
    <location>
        <begin position="2659"/>
        <end position="2799"/>
    </location>
</feature>
<dbReference type="Pfam" id="PF25037">
    <property type="entry name" value="VPS13_C"/>
    <property type="match status" value="1"/>
</dbReference>
<keyword evidence="7" id="KW-1185">Reference proteome</keyword>
<evidence type="ECO:0000313" key="6">
    <source>
        <dbReference type="EMBL" id="CAK9199549.1"/>
    </source>
</evidence>
<dbReference type="Pfam" id="PF25036">
    <property type="entry name" value="VPS13_VAB"/>
    <property type="match status" value="1"/>
</dbReference>
<evidence type="ECO:0000256" key="3">
    <source>
        <dbReference type="ARBA" id="ARBA00023055"/>
    </source>
</evidence>
<dbReference type="InterPro" id="IPR056748">
    <property type="entry name" value="VPS13-like_C"/>
</dbReference>
<dbReference type="InterPro" id="IPR009291">
    <property type="entry name" value="Vps62"/>
</dbReference>
<dbReference type="InterPro" id="IPR026854">
    <property type="entry name" value="VPS13_N"/>
</dbReference>
<evidence type="ECO:0000256" key="2">
    <source>
        <dbReference type="ARBA" id="ARBA00022448"/>
    </source>
</evidence>
<dbReference type="Gene3D" id="2.30.29.30">
    <property type="entry name" value="Pleckstrin-homology domain (PH domain)/Phosphotyrosine-binding domain (PTB)"/>
    <property type="match status" value="1"/>
</dbReference>
<evidence type="ECO:0000259" key="5">
    <source>
        <dbReference type="PROSITE" id="PS50004"/>
    </source>
</evidence>
<dbReference type="Proteomes" id="UP001497512">
    <property type="component" value="Chromosome 12"/>
</dbReference>
<comment type="similarity">
    <text evidence="1">Belongs to the VPS13 family.</text>
</comment>
<proteinExistence type="inferred from homology"/>
<accession>A0ABP0TMA6</accession>
<dbReference type="CDD" id="cd00030">
    <property type="entry name" value="C2"/>
    <property type="match status" value="1"/>
</dbReference>
<sequence>MFEAHVLHLLRLYLGEYVRGLSVEALKISVWKGDVVLKDLQLKAEALNALKLPITVKAGFLGSVTLKVPWNRLGKDPVIVLLDRIFVLAEPLRDERSFTKEDKDRWFEVKRRKCEVRDDATGKMKDLLFIHFASNSNTWFGSLIATIVGNLKISITNLHIRYEDTVSNPGHPFCSGVTLGRLAAVTIDEVGTETFVTSGALERLRKSVQLERLSVYHDSDSLPWKLDKSWVDMSPQDWSEIFEEGIAQDACTNMVPSKWATGRQYLLHPVGGLLTHFRRGKREKRSTHVPFQEASLLLEAVTVTVSEAQYCDGMKLLEGISSYRNRLQYVQFRPQVSVSEDPRAWWLYGCQAVLQQQMRVYRLSWSKIIRLCSLRRKYVQLYASCLQQSFKVDNQEIKDMEKELDFDVILLWRLLAHARVESAKSKEAAIERERLRNSPWWTFGWGTLNPAAANHKETEVTPIGHLTNEEWNKINSLLSYQPEEDTSKQEAPDMMQFALDVRIQQCTARVLDRKKMEILCGTFEDLQVGLKVYPKTLACEGKLQFYGLSAPEGVLIESVSREGRDHALASTFVHLPFEEDLDWKLTATMSPCHVKIWRVSFERFLQFLKSSQALSPGVALETAAVLQSKLEEVTRRAQEQLQLAIEKQSRFSVDLDLDAPKIMIPAKIARTGGDDTQLLLDLGHFTLHTAHDALLDTNMSRADIYSRFFITGKEISAFLVDGKLQWSDIPSLSSPSFRGCMVGHDLAADSVQFNHGGTVLPVLDRCGMSLVLDQIQMQHSCYPSTRLAIKVPRLGLHFSPARYSRLMLILHALGAVSQLEEGLDAEKDTAMPVQWQHGDYSGEARILLWGGIGSTIAEWQPCWVVLVGTYLYILESENAKTYQRCLSMSGKQVMEVPLTNIGGFECVIAVCHRGVDHLKVVESSGSLVMQLKNEEVKTAWMYYIALAAYKASGPVPLPLPSELSEDDDTKNGEPDALESAKQPQLFVMGHLQELNVSIGTLMDVGGHPSTSGEKLILELQAYGGKVDLLQRQYDTSVSLKLHSLRIEDKLQGHVAPSCQYLARSALSSTGRVDIEESNFSDRPAHEDIGTEEDEDIFDDALMDLPVPDSPSSSDHGSFHRLFSSGKTDLTGNQEKALHQWEVELLSLSKVGTIQGLWDESEDEEAFDFVNMRLIIRHTASPDYDGSDVQMSIRMATLEFFCNRPTVVALIKFGIDVSESYPGETLNAAQSGEDNATQRSPVPRDIVKGLLGEGKSRVMFRLKLDMESARIFVNMEDGSQIAMLAQEKFRLDLKVYPGSLTISGTLGNLRVCDMFLGADHQWGWLCDIRDPGAASLVELEFQSYNRDEEGYQGFDYSLSGRLSAVRLVFLYRFIQEITTYFVALATPEAPHVVTVVDRVGGIEKLIQQADIRGASPVKLDFSLDTPIIIVPRCSNSREFMQLDLGHLEVHNTFEWHGGGKDVPSAVHLDVLHAEMTGINMVVGIDGQPGKSMIQEARGLQVKVQRPLRDVFKKVPEVMVDVQVMMLRGAMSHQEYLVIIECASTNVSELPNLPPTFREPVEFSEICNEERMLLELPGESKEETSAIMSDLEASSAAPSWTRVRATVDVQHVELKLFTGVDFESALARIEIQKLWLNYCNSTTLSTDLLITLSKISVLDQRWDTKPEMRLMLGSMADVEKNGLPSHVPYVDSESSLPDDLSPQLTMLIMDLHFKPNSQAVVIRVQRPRLLVVVDFLLAVAVYFVPSLGDVTGRNDSESSETDELFVDNHLRLSTRIYEQEDEMVILSSDRQLVADAYDIDDYIYDGCGKTLCLNVKDDGYDSWEPLIIIGWRKRLHFKNVYIKNGLLLSNCIHLSFDSSYSASFDDGVVLGGMGTDTSGGYLMQSLGYNDLFSSPLASPTTKKQMAALGNCVIDIQAVAPEFTFYDSTNWPSGSPGRERVLRANLDCYLMVAFKGNDRWIRGQVKGLTIEGGSGLVVVDPVDISAEYACVQDRMTMMVAVSDISMRLSFSVISLVLRFHDDALSTFHLAGMSPLSRCTHFDRIWANISSENPSQQVAIWRPRAPPGYMILGDCATSGVAPPAQAVMAISNTYPFAKKPLAFKLIWSSQGDTSKADNMDKDDDQSEHCCVWMPVAPPGYLALGCVAERGHMPPSPSVFRCIHSDLVTSGSLSDCIFYIPPDERGEHENGCSIWRMENVAGSFYAHSSIDPPARSLAIDICEMLQRTTSSTIDTERRDLRPDVASHNASLRKMPSSSRLDSTSAVKASSGRFLITTSQFERMWWDKEAEARRTASIWRPVVPAGYAIIGDCLVEGLEPPGVGVALRDEDSGRLTKPLRYLQRMHTMGKTLEDATFWFPVAPPGYVALGCVVTKTPVPPPLDLVRCVRVDQVCQSQLSKNATWWLSSEKKPNSVWSMPGNRPGYNCGLWKVENQACTFIARADLRRPPGRMAYALADGKKKVRDKLSVEVKISRISTTIFDDMAGLMTPLVDWTITNINLAAHGRMEAMSAVVVTSMAASTFNTQLESWEPLIEPFEGIFKYESFDVDTEATLRVGKRIRITAANIVNVNVTSAGLESLVEAVLSWGKQMELEQQARMSLEMGESDYKEPSIEGLSSALEENESQKLVFENRLGCDLYLRKLKDNFEQVELVHKDQSNLVHLPPPRFPDRFINVSDARPPRHFVAIHVSEAKGLPVNDDGNNQDYMCALRLVNTHSTDEQKALPQTARSRCVRPTTIAQCSGCLLADAKWNEVFVFELLQQASVFLEVLVSNQGAKGGKGDHLEIFSCPLSEMVLPLNKLNGDQNLQPSSLWNLVCQTLRQGPNLPSDAECGSFDCGQIVVSMYFFSAKGNTVDQRLRSDTKDILKHADIGLSFSRSSNGPWTGIRSVLPLATVPIEVAGQQLALEVTMQQGHKSVKVRSLVMLRNNTDLPVDVCLCPFSLLNVPDRSSSITDNQLSSVVEEVFENQRYQPLAGGWGSRWPGHLMPNDPSRWSNQDYSRTSQDFLEPTLPLGWVWTSDWSIDKTSYVDADGWFYGADFQSLRYPPASTKTCRKSAFDFARRRRLVRTRQCVPETQYMHTRQMVGVVQAGASVALPWADSNAKADICVQVRPHSDSSEYSWGRAIGDVIAQSSSQNASNGPALSKNGVPVSSLPLRGLEKTEEILLTKALRSSSLLGICWLNVDVDGTVLYSENNAPIPDWTITVNAPIKLENRLPCTAEYLIYEKPRNGNLLKQQHGIVVAGGSVHIYSVDVRRPIYLTWLAQGSWKPEKEVVVISDPAMEELPSGFWMIHQQSGRRLRVSLEHDFGGSNEAAKIIRLFVPYWLLNDASLPLAYRLVEIEPDRGLGGDATWLTRAAKAAKQAARRPNHAGARKVMQINRVVQHLECIEDLQGTPVMLSLQAYSDRMSGLSLSSRSEDGLLSPRLGLSVAIAKSNVFNHALSFRDFENSMERVNLNAVNSSGAYYKLSVFLDMSSDRTKVIHVQPHTLFVNRIGQRLSLRQGDITYEEMLYPNDPPKSFLWQSTRELELLKIRVEGYKWSHPFSVDSEGLIHIILRREHDDAQLVIRAEVRNGVKGSRYLVVFRLASRQSPYRVENRSAVLPIRFRQADSGDDSWQLLSPGSAASFAWENVLLDHLLEILVDGQDPLRSVKYNIDEPTDYRPMPSFKGPAVALQTIIFKEGMFNVFRVVDWKPSNDNLSIVSIGAPNTPQTPTPESGSLENQFHTVIELDEFGLSIIDHTPEELLYVSIQNLVFNYATGLGSGTSRLKLRMDNFQVDCQIPLTPTPVLFIAQESEHRDFLLKCTITMQDNGVPDYFSYPYISIQGPNVPNVSFLVNIHEPIIWRLHEMFHRLSLGRLRSSQTTAVAIDPIIRIGLLHTSEIRFKVTLAMAPAQRPRGILGFWSTLITSLGNTDEMPIRITPHVHEDVSMRQSALWAATFASIRNDLLSQPFQLLTGVDILGNTSSALGNMSKGVAALSMDKKFIRGRQKQLQGNVEDIGDGIREGGEAFAKGLFRGVTGIVTKPFEGARSSGMEGFLQGVGKGVIGVAIQPVSGVLDFLSKTTEGANAMRMKLAAAITFEQQLLRHRLPRVIGGDNVLRPYNDCKARGQVLMQLAERGTIFGPVDFFRVRGKFAMTDAYEDHFNLPKGRTLIITHRRVILLQHPASLIQQKKPDLLKEPCTVTWDVTWNEMMTMELVHAKESSMQSPPSRLIIHLRNWSQDSRLFDSKEITRVVKCHPGTQQAAEIRNAIQQAYDSYGNAAQGVRGRFPARKPYAGAQGEAASGTLALTGGPATPILTSFGALEGPVSQTMLDIMKNPRPQKADGDQPHTSSTNHHQRAASEGPVQRGIFVYKFERLWWDKGAPWSKKFQVSIWRPQLPSGYISVGDVVQSCYDQPEHAMVYHDDHSGKFSHPEGFDLVWRDTESGARDPVTIWRPRPQQRYVAIGCVVVPEYYEPDRSVVSCVHEDCVENVPLGQVPLWRDYTSTALWPCSLWRVQNDAGTFLARRDHQAPAPHLSYTVRI</sequence>